<dbReference type="InterPro" id="IPR029026">
    <property type="entry name" value="tRNA_m1G_MTases_N"/>
</dbReference>
<feature type="domain" description="Ribosomal RNA small subunit methyltransferase E methyltransferase" evidence="11">
    <location>
        <begin position="82"/>
        <end position="240"/>
    </location>
</feature>
<comment type="subcellular location">
    <subcellularLocation>
        <location evidence="1 10">Cytoplasm</location>
    </subcellularLocation>
</comment>
<dbReference type="KEGG" id="cthi:THC_0107"/>
<dbReference type="PIRSF" id="PIRSF015601">
    <property type="entry name" value="MTase_slr0722"/>
    <property type="match status" value="1"/>
</dbReference>
<dbReference type="Gene3D" id="3.40.1280.10">
    <property type="match status" value="1"/>
</dbReference>
<evidence type="ECO:0000256" key="3">
    <source>
        <dbReference type="ARBA" id="ARBA00022490"/>
    </source>
</evidence>
<keyword evidence="4 10" id="KW-0698">rRNA processing</keyword>
<evidence type="ECO:0000256" key="10">
    <source>
        <dbReference type="PIRNR" id="PIRNR015601"/>
    </source>
</evidence>
<feature type="domain" description="Ribosomal RNA small subunit methyltransferase E PUA-like" evidence="12">
    <location>
        <begin position="19"/>
        <end position="59"/>
    </location>
</feature>
<dbReference type="GO" id="GO:0070042">
    <property type="term" value="F:rRNA (uridine-N3-)-methyltransferase activity"/>
    <property type="evidence" value="ECO:0007669"/>
    <property type="project" value="TreeGrafter"/>
</dbReference>
<dbReference type="InterPro" id="IPR046886">
    <property type="entry name" value="RsmE_MTase_dom"/>
</dbReference>
<dbReference type="STRING" id="1653476.THC_0107"/>
<dbReference type="Proteomes" id="UP000068196">
    <property type="component" value="Chromosome"/>
</dbReference>
<evidence type="ECO:0000259" key="12">
    <source>
        <dbReference type="Pfam" id="PF20260"/>
    </source>
</evidence>
<evidence type="ECO:0000256" key="4">
    <source>
        <dbReference type="ARBA" id="ARBA00022552"/>
    </source>
</evidence>
<dbReference type="EC" id="2.1.1.193" evidence="10"/>
<dbReference type="InterPro" id="IPR015947">
    <property type="entry name" value="PUA-like_sf"/>
</dbReference>
<name>A0A0U5ANU5_9BACT</name>
<dbReference type="InterPro" id="IPR006700">
    <property type="entry name" value="RsmE"/>
</dbReference>
<evidence type="ECO:0000256" key="7">
    <source>
        <dbReference type="ARBA" id="ARBA00022691"/>
    </source>
</evidence>
<reference evidence="13 14" key="1">
    <citation type="journal article" date="2016" name="Int. J. Syst. Evol. Microbiol.">
        <title>Caldimicrobium thiodismutans sp. nov., a sulfur-disproportionating bacterium isolated from a hot spring, and emended description of the genus Caldimicrobium.</title>
        <authorList>
            <person name="Kojima H."/>
            <person name="Umezawa K."/>
            <person name="Fukui M."/>
        </authorList>
    </citation>
    <scope>NUCLEOTIDE SEQUENCE [LARGE SCALE GENOMIC DNA]</scope>
    <source>
        <strain evidence="13 14">TF1</strain>
    </source>
</reference>
<evidence type="ECO:0000256" key="1">
    <source>
        <dbReference type="ARBA" id="ARBA00004496"/>
    </source>
</evidence>
<comment type="catalytic activity">
    <reaction evidence="9 10">
        <text>uridine(1498) in 16S rRNA + S-adenosyl-L-methionine = N(3)-methyluridine(1498) in 16S rRNA + S-adenosyl-L-homocysteine + H(+)</text>
        <dbReference type="Rhea" id="RHEA:42920"/>
        <dbReference type="Rhea" id="RHEA-COMP:10283"/>
        <dbReference type="Rhea" id="RHEA-COMP:10284"/>
        <dbReference type="ChEBI" id="CHEBI:15378"/>
        <dbReference type="ChEBI" id="CHEBI:57856"/>
        <dbReference type="ChEBI" id="CHEBI:59789"/>
        <dbReference type="ChEBI" id="CHEBI:65315"/>
        <dbReference type="ChEBI" id="CHEBI:74502"/>
        <dbReference type="EC" id="2.1.1.193"/>
    </reaction>
</comment>
<evidence type="ECO:0000256" key="9">
    <source>
        <dbReference type="ARBA" id="ARBA00047944"/>
    </source>
</evidence>
<evidence type="ECO:0000259" key="11">
    <source>
        <dbReference type="Pfam" id="PF04452"/>
    </source>
</evidence>
<dbReference type="SUPFAM" id="SSF88697">
    <property type="entry name" value="PUA domain-like"/>
    <property type="match status" value="1"/>
</dbReference>
<dbReference type="Pfam" id="PF20260">
    <property type="entry name" value="PUA_4"/>
    <property type="match status" value="1"/>
</dbReference>
<dbReference type="InterPro" id="IPR046887">
    <property type="entry name" value="RsmE_PUA-like"/>
</dbReference>
<keyword evidence="6 10" id="KW-0808">Transferase</keyword>
<evidence type="ECO:0000256" key="5">
    <source>
        <dbReference type="ARBA" id="ARBA00022603"/>
    </source>
</evidence>
<keyword evidence="3 10" id="KW-0963">Cytoplasm</keyword>
<dbReference type="CDD" id="cd18084">
    <property type="entry name" value="RsmE-like"/>
    <property type="match status" value="1"/>
</dbReference>
<accession>A0A0U5ANU5</accession>
<keyword evidence="7 10" id="KW-0949">S-adenosyl-L-methionine</keyword>
<evidence type="ECO:0000313" key="13">
    <source>
        <dbReference type="EMBL" id="BAU22513.1"/>
    </source>
</evidence>
<dbReference type="GO" id="GO:0070475">
    <property type="term" value="P:rRNA base methylation"/>
    <property type="evidence" value="ECO:0007669"/>
    <property type="project" value="TreeGrafter"/>
</dbReference>
<dbReference type="InterPro" id="IPR029028">
    <property type="entry name" value="Alpha/beta_knot_MTases"/>
</dbReference>
<organism evidence="13 14">
    <name type="scientific">Caldimicrobium thiodismutans</name>
    <dbReference type="NCBI Taxonomy" id="1653476"/>
    <lineage>
        <taxon>Bacteria</taxon>
        <taxon>Pseudomonadati</taxon>
        <taxon>Thermodesulfobacteriota</taxon>
        <taxon>Thermodesulfobacteria</taxon>
        <taxon>Thermodesulfobacteriales</taxon>
        <taxon>Thermodesulfobacteriaceae</taxon>
        <taxon>Caldimicrobium</taxon>
    </lineage>
</organism>
<dbReference type="SUPFAM" id="SSF75217">
    <property type="entry name" value="alpha/beta knot"/>
    <property type="match status" value="1"/>
</dbReference>
<comment type="function">
    <text evidence="8 10">Specifically methylates the N3 position of the uracil ring of uridine 1498 (m3U1498) in 16S rRNA. Acts on the fully assembled 30S ribosomal subunit.</text>
</comment>
<evidence type="ECO:0000256" key="2">
    <source>
        <dbReference type="ARBA" id="ARBA00005528"/>
    </source>
</evidence>
<sequence>MLKGGNRFFFDFSGKKGLLPQDEAHHLIRVYRKKEGEAVILINGKGKEFLGEILRVKEKGRKIFVEVELLQILREEKSPFIKCFALVPALKGDKTDFLIEKGTELGITGFIIYHSTFTIPKITSQKILRLREKALSALKQSGRLTLPEMEISENLKETLQKLPHLNCLKILASTEGKLTLEEVIKEIKSGFRKIFLLSGPEGGLSSEEREEALKKGFLEISLSPHILRAETASFALMSLFAPLIYKKI</sequence>
<dbReference type="AlphaFoldDB" id="A0A0U5ANU5"/>
<keyword evidence="5 10" id="KW-0489">Methyltransferase</keyword>
<evidence type="ECO:0000256" key="6">
    <source>
        <dbReference type="ARBA" id="ARBA00022679"/>
    </source>
</evidence>
<dbReference type="EMBL" id="AP014945">
    <property type="protein sequence ID" value="BAU22513.1"/>
    <property type="molecule type" value="Genomic_DNA"/>
</dbReference>
<comment type="similarity">
    <text evidence="2 10">Belongs to the RNA methyltransferase RsmE family.</text>
</comment>
<keyword evidence="14" id="KW-1185">Reference proteome</keyword>
<proteinExistence type="inferred from homology"/>
<reference evidence="14" key="2">
    <citation type="journal article" date="2016" name="Int. J. Syst. Evol. Microbiol.">
        <title>Caldimicrobium thiodismutans sp. nov., a sulfur-disproportionating bacterium isolated from a hot spring.</title>
        <authorList>
            <person name="Kojima H."/>
            <person name="Umezawa K."/>
            <person name="Fukui M."/>
        </authorList>
    </citation>
    <scope>NUCLEOTIDE SEQUENCE [LARGE SCALE GENOMIC DNA]</scope>
    <source>
        <strain evidence="14">TF1</strain>
    </source>
</reference>
<evidence type="ECO:0000256" key="8">
    <source>
        <dbReference type="ARBA" id="ARBA00025699"/>
    </source>
</evidence>
<gene>
    <name evidence="13" type="ORF">THC_0107</name>
</gene>
<dbReference type="PANTHER" id="PTHR30027">
    <property type="entry name" value="RIBOSOMAL RNA SMALL SUBUNIT METHYLTRANSFERASE E"/>
    <property type="match status" value="1"/>
</dbReference>
<evidence type="ECO:0000313" key="14">
    <source>
        <dbReference type="Proteomes" id="UP000068196"/>
    </source>
</evidence>
<dbReference type="PANTHER" id="PTHR30027:SF3">
    <property type="entry name" value="16S RRNA (URACIL(1498)-N(3))-METHYLTRANSFERASE"/>
    <property type="match status" value="1"/>
</dbReference>
<dbReference type="NCBIfam" id="TIGR00046">
    <property type="entry name" value="RsmE family RNA methyltransferase"/>
    <property type="match status" value="1"/>
</dbReference>
<protein>
    <recommendedName>
        <fullName evidence="10">Ribosomal RNA small subunit methyltransferase E</fullName>
        <ecNumber evidence="10">2.1.1.193</ecNumber>
    </recommendedName>
</protein>
<dbReference type="Pfam" id="PF04452">
    <property type="entry name" value="Methyltrans_RNA"/>
    <property type="match status" value="1"/>
</dbReference>
<dbReference type="PATRIC" id="fig|1653476.3.peg.116"/>
<dbReference type="GO" id="GO:0005737">
    <property type="term" value="C:cytoplasm"/>
    <property type="evidence" value="ECO:0007669"/>
    <property type="project" value="UniProtKB-SubCell"/>
</dbReference>